<dbReference type="PROSITE" id="PS51198">
    <property type="entry name" value="UVRD_HELICASE_ATP_BIND"/>
    <property type="match status" value="1"/>
</dbReference>
<evidence type="ECO:0000256" key="5">
    <source>
        <dbReference type="ARBA" id="ARBA00022806"/>
    </source>
</evidence>
<dbReference type="OrthoDB" id="9810135at2"/>
<dbReference type="Pfam" id="PF13361">
    <property type="entry name" value="UvrD_C"/>
    <property type="match status" value="2"/>
</dbReference>
<evidence type="ECO:0000256" key="12">
    <source>
        <dbReference type="ARBA" id="ARBA00034808"/>
    </source>
</evidence>
<dbReference type="AlphaFoldDB" id="H2BTN0"/>
<dbReference type="InterPro" id="IPR000212">
    <property type="entry name" value="DNA_helicase_UvrD/REP"/>
</dbReference>
<proteinExistence type="predicted"/>
<dbReference type="Gene3D" id="3.40.50.300">
    <property type="entry name" value="P-loop containing nucleotide triphosphate hydrolases"/>
    <property type="match status" value="3"/>
</dbReference>
<dbReference type="GO" id="GO:0043138">
    <property type="term" value="F:3'-5' DNA helicase activity"/>
    <property type="evidence" value="ECO:0007669"/>
    <property type="project" value="UniProtKB-EC"/>
</dbReference>
<evidence type="ECO:0000256" key="4">
    <source>
        <dbReference type="ARBA" id="ARBA00022801"/>
    </source>
</evidence>
<evidence type="ECO:0000259" key="16">
    <source>
        <dbReference type="PROSITE" id="PS51217"/>
    </source>
</evidence>
<dbReference type="Gene3D" id="1.10.3170.10">
    <property type="entry name" value="Recbcd, chain B, domain 2"/>
    <property type="match status" value="1"/>
</dbReference>
<feature type="domain" description="UvrD-like helicase C-terminal" evidence="16">
    <location>
        <begin position="471"/>
        <end position="733"/>
    </location>
</feature>
<evidence type="ECO:0000256" key="2">
    <source>
        <dbReference type="ARBA" id="ARBA00022741"/>
    </source>
</evidence>
<dbReference type="STRING" id="865937.Gilli_2012"/>
<dbReference type="Proteomes" id="UP000003844">
    <property type="component" value="Unassembled WGS sequence"/>
</dbReference>
<dbReference type="InterPro" id="IPR027417">
    <property type="entry name" value="P-loop_NTPase"/>
</dbReference>
<dbReference type="GO" id="GO:0000725">
    <property type="term" value="P:recombinational repair"/>
    <property type="evidence" value="ECO:0007669"/>
    <property type="project" value="TreeGrafter"/>
</dbReference>
<keyword evidence="3" id="KW-0227">DNA damage</keyword>
<evidence type="ECO:0000256" key="1">
    <source>
        <dbReference type="ARBA" id="ARBA00022722"/>
    </source>
</evidence>
<keyword evidence="9" id="KW-0234">DNA repair</keyword>
<feature type="domain" description="UvrD-like helicase ATP-binding" evidence="15">
    <location>
        <begin position="1"/>
        <end position="470"/>
    </location>
</feature>
<evidence type="ECO:0000259" key="15">
    <source>
        <dbReference type="PROSITE" id="PS51198"/>
    </source>
</evidence>
<protein>
    <recommendedName>
        <fullName evidence="12">DNA 3'-5' helicase</fullName>
        <ecNumber evidence="12">5.6.2.4</ecNumber>
    </recommendedName>
</protein>
<comment type="catalytic activity">
    <reaction evidence="11">
        <text>Couples ATP hydrolysis with the unwinding of duplex DNA by translocating in the 3'-5' direction.</text>
        <dbReference type="EC" id="5.6.2.4"/>
    </reaction>
</comment>
<evidence type="ECO:0000256" key="7">
    <source>
        <dbReference type="ARBA" id="ARBA00022840"/>
    </source>
</evidence>
<dbReference type="PROSITE" id="PS51217">
    <property type="entry name" value="UVRD_HELICASE_CTER"/>
    <property type="match status" value="1"/>
</dbReference>
<dbReference type="GO" id="GO:0005829">
    <property type="term" value="C:cytosol"/>
    <property type="evidence" value="ECO:0007669"/>
    <property type="project" value="TreeGrafter"/>
</dbReference>
<dbReference type="EC" id="5.6.2.4" evidence="12"/>
<dbReference type="PANTHER" id="PTHR11070:SF67">
    <property type="entry name" value="DNA 3'-5' HELICASE"/>
    <property type="match status" value="1"/>
</dbReference>
<evidence type="ECO:0000256" key="10">
    <source>
        <dbReference type="ARBA" id="ARBA00023235"/>
    </source>
</evidence>
<reference evidence="18" key="1">
    <citation type="journal article" date="2012" name="Stand. Genomic Sci.">
        <title>Genome sequence of the Antarctic rhodopsins-containing flavobacterium Gillisia limnaea type strain (R-8282(T)).</title>
        <authorList>
            <person name="Riedel T."/>
            <person name="Held B."/>
            <person name="Nolan M."/>
            <person name="Lucas S."/>
            <person name="Lapidus A."/>
            <person name="Tice H."/>
            <person name="Del Rio T.G."/>
            <person name="Cheng J.F."/>
            <person name="Han C."/>
            <person name="Tapia R."/>
            <person name="Goodwin L.A."/>
            <person name="Pitluck S."/>
            <person name="Liolios K."/>
            <person name="Mavromatis K."/>
            <person name="Pagani I."/>
            <person name="Ivanova N."/>
            <person name="Mikhailova N."/>
            <person name="Pati A."/>
            <person name="Chen A."/>
            <person name="Palaniappan K."/>
            <person name="Land M."/>
            <person name="Rohde M."/>
            <person name="Tindall B.J."/>
            <person name="Detter J.C."/>
            <person name="Goker M."/>
            <person name="Bristow J."/>
            <person name="Eisen J.A."/>
            <person name="Markowitz V."/>
            <person name="Hugenholtz P."/>
            <person name="Kyrpides N.C."/>
            <person name="Klenk H.P."/>
            <person name="Woyke T."/>
        </authorList>
    </citation>
    <scope>NUCLEOTIDE SEQUENCE [LARGE SCALE GENOMIC DNA]</scope>
    <source>
        <strain evidence="18">DSM 15749 / LMG 21470 / R-8282</strain>
    </source>
</reference>
<dbReference type="PANTHER" id="PTHR11070">
    <property type="entry name" value="UVRD / RECB / PCRA DNA HELICASE FAMILY MEMBER"/>
    <property type="match status" value="1"/>
</dbReference>
<organism evidence="17 18">
    <name type="scientific">Gillisia limnaea (strain DSM 15749 / LMG 21470 / R-8282)</name>
    <dbReference type="NCBI Taxonomy" id="865937"/>
    <lineage>
        <taxon>Bacteria</taxon>
        <taxon>Pseudomonadati</taxon>
        <taxon>Bacteroidota</taxon>
        <taxon>Flavobacteriia</taxon>
        <taxon>Flavobacteriales</taxon>
        <taxon>Flavobacteriaceae</taxon>
        <taxon>Gillisia</taxon>
    </lineage>
</organism>
<evidence type="ECO:0000256" key="13">
    <source>
        <dbReference type="ARBA" id="ARBA00048988"/>
    </source>
</evidence>
<dbReference type="GO" id="GO:0003677">
    <property type="term" value="F:DNA binding"/>
    <property type="evidence" value="ECO:0007669"/>
    <property type="project" value="UniProtKB-KW"/>
</dbReference>
<keyword evidence="4 14" id="KW-0378">Hydrolase</keyword>
<dbReference type="GO" id="GO:0016887">
    <property type="term" value="F:ATP hydrolysis activity"/>
    <property type="evidence" value="ECO:0007669"/>
    <property type="project" value="RHEA"/>
</dbReference>
<feature type="binding site" evidence="14">
    <location>
        <begin position="12"/>
        <end position="19"/>
    </location>
    <ligand>
        <name>ATP</name>
        <dbReference type="ChEBI" id="CHEBI:30616"/>
    </ligand>
</feature>
<keyword evidence="1" id="KW-0540">Nuclease</keyword>
<accession>H2BTN0</accession>
<dbReference type="Gene3D" id="3.90.320.10">
    <property type="match status" value="1"/>
</dbReference>
<evidence type="ECO:0000313" key="17">
    <source>
        <dbReference type="EMBL" id="EHQ02650.1"/>
    </source>
</evidence>
<dbReference type="SUPFAM" id="SSF52540">
    <property type="entry name" value="P-loop containing nucleoside triphosphate hydrolases"/>
    <property type="match status" value="1"/>
</dbReference>
<keyword evidence="8" id="KW-0238">DNA-binding</keyword>
<evidence type="ECO:0000256" key="6">
    <source>
        <dbReference type="ARBA" id="ARBA00022839"/>
    </source>
</evidence>
<evidence type="ECO:0000256" key="8">
    <source>
        <dbReference type="ARBA" id="ARBA00023125"/>
    </source>
</evidence>
<keyword evidence="5 14" id="KW-0347">Helicase</keyword>
<sequence>MNTQNTFTVYNASAGSGKTYTLVKQYLLLLFNAAKNDSYKNILAITFTNKAVAEMKSRVILNLNALAQEECPANSKNLLTDLVKETGMPATEIKLKSRKILKSILHNYAAFDISTIDRFTHKIIRTFAKDLGIPVNFEVELNIKQVLKEAVDRVISRAGEDKKLTKALLSYTISKADDDKSWDISKDLFEFSALLTQENHQKYVTLLKGKTLQDFEDFSKKLKQETIATEEIINDTAESFFELVDLEGLEKANFNGGYLSKYFEKIRLKDYSRPFGAKWQEEIDDKPLYSKAVPSDKKAVLDLHKAQIILLFKTSRAGIFRREYLKEIIKNLNPLSLLSEISAEIENIKKERSLVLISDFNPTIAAEINQQPAPFIYERLGERYRNYFIDEFQDTSEMQWQNIVPLIDHALSSEHLNNENANLTIVGDAKQSIYRFRGGKAEQFIDLYNDQNPFTTEKNIINLPNNYRSAEKIVEFNNSFFEFISGKFENPVYSELFKSSSQKAIKEFPGYVNISFMETENKEEELELQPERVFEIVKDLESQGMSKSDICVLTRTRNQSFAIAKYLSEQGISIVSSESLLVSNSPEVNFINAIFEFSLTNEDKNLKWKILNYLNHTLNIENPHRNLEQNLAYDGSLFFDWLKEYNINFDLGKLKILTLYEAAEYIIRSFSLIKKSDAYLQFYLDFIFEKTSKNFTGIPAYLELWEQEAGKLSIVAPKTEHAVQIMTIHKSKGLEFPVVIYPFAKTKLRDVSRDYLWVPLPENLDDIPVGYLKASEKMKNWGEFEAAAFRERVDQTEFDNINILYVAFTRASQQLYVISNYELNSKGDEDEKKVSGLLIGFLKSLQLWNENKIYEFGNKELTNYKKEIAAETIRQENYYSSPTRSNAVKLITSSGVIWGSAREEAIKRGNLIHDILSEIDTSEDIQKTLEKFSEKENLDLKEKEEIKEILWQVISHPELSPYFLKESKIYRERDIISPDGALLRPDRLIFDGKTVTIMDYKTGNVSDSHIAQMNQYADLLSLMNFEVTNKILIYINEELNIAFV</sequence>
<gene>
    <name evidence="17" type="ORF">Gilli_2012</name>
</gene>
<evidence type="ECO:0000256" key="11">
    <source>
        <dbReference type="ARBA" id="ARBA00034617"/>
    </source>
</evidence>
<keyword evidence="2 14" id="KW-0547">Nucleotide-binding</keyword>
<keyword evidence="18" id="KW-1185">Reference proteome</keyword>
<dbReference type="RefSeq" id="WP_006988960.1">
    <property type="nucleotide sequence ID" value="NZ_JH594606.1"/>
</dbReference>
<evidence type="ECO:0000256" key="14">
    <source>
        <dbReference type="PROSITE-ProRule" id="PRU00560"/>
    </source>
</evidence>
<dbReference type="InterPro" id="IPR014017">
    <property type="entry name" value="DNA_helicase_UvrD-like_C"/>
</dbReference>
<dbReference type="GO" id="GO:0005524">
    <property type="term" value="F:ATP binding"/>
    <property type="evidence" value="ECO:0007669"/>
    <property type="project" value="UniProtKB-UniRule"/>
</dbReference>
<comment type="catalytic activity">
    <reaction evidence="13">
        <text>ATP + H2O = ADP + phosphate + H(+)</text>
        <dbReference type="Rhea" id="RHEA:13065"/>
        <dbReference type="ChEBI" id="CHEBI:15377"/>
        <dbReference type="ChEBI" id="CHEBI:15378"/>
        <dbReference type="ChEBI" id="CHEBI:30616"/>
        <dbReference type="ChEBI" id="CHEBI:43474"/>
        <dbReference type="ChEBI" id="CHEBI:456216"/>
        <dbReference type="EC" id="5.6.2.4"/>
    </reaction>
</comment>
<evidence type="ECO:0000256" key="9">
    <source>
        <dbReference type="ARBA" id="ARBA00023204"/>
    </source>
</evidence>
<dbReference type="GO" id="GO:0004527">
    <property type="term" value="F:exonuclease activity"/>
    <property type="evidence" value="ECO:0007669"/>
    <property type="project" value="UniProtKB-KW"/>
</dbReference>
<evidence type="ECO:0000313" key="18">
    <source>
        <dbReference type="Proteomes" id="UP000003844"/>
    </source>
</evidence>
<keyword evidence="7 14" id="KW-0067">ATP-binding</keyword>
<evidence type="ECO:0000256" key="3">
    <source>
        <dbReference type="ARBA" id="ARBA00022763"/>
    </source>
</evidence>
<dbReference type="HOGENOM" id="CLU_010638_0_0_10"/>
<keyword evidence="6" id="KW-0269">Exonuclease</keyword>
<dbReference type="eggNOG" id="COG1074">
    <property type="taxonomic scope" value="Bacteria"/>
</dbReference>
<dbReference type="InterPro" id="IPR011604">
    <property type="entry name" value="PDDEXK-like_dom_sf"/>
</dbReference>
<dbReference type="InterPro" id="IPR014016">
    <property type="entry name" value="UvrD-like_ATP-bd"/>
</dbReference>
<dbReference type="EMBL" id="JH594606">
    <property type="protein sequence ID" value="EHQ02650.1"/>
    <property type="molecule type" value="Genomic_DNA"/>
</dbReference>
<dbReference type="Pfam" id="PF00580">
    <property type="entry name" value="UvrD-helicase"/>
    <property type="match status" value="2"/>
</dbReference>
<keyword evidence="10" id="KW-0413">Isomerase</keyword>
<name>H2BTN0_GILLR</name>